<dbReference type="HOGENOM" id="CLU_2260421_0_0_5"/>
<evidence type="ECO:0000313" key="1">
    <source>
        <dbReference type="EMBL" id="BAQ16960.1"/>
    </source>
</evidence>
<gene>
    <name evidence="1" type="ORF">GL4_1504</name>
</gene>
<sequence>MRLSISGDTLSSIGKVTDAYTLMCGEGVNAGWLRLAKSDAGLFVPSAMRGSACFNLGETAFAPDGAQKRTECEFRSDPDDEKALLIRLPRWCFVEREEDSEAA</sequence>
<dbReference type="Proteomes" id="UP000031643">
    <property type="component" value="Chromosome"/>
</dbReference>
<dbReference type="RefSeq" id="WP_045366185.1">
    <property type="nucleotide sequence ID" value="NZ_AP014648.1"/>
</dbReference>
<reference evidence="1 2" key="1">
    <citation type="submission" date="2014-09" db="EMBL/GenBank/DDBJ databases">
        <title>Genome sequencing of Methyloceanibacter caenitepidi Gela4.</title>
        <authorList>
            <person name="Takeuchi M."/>
            <person name="Susumu S."/>
            <person name="Kamagata Y."/>
            <person name="Oshima K."/>
            <person name="Hattori M."/>
            <person name="Iwasaki W."/>
        </authorList>
    </citation>
    <scope>NUCLEOTIDE SEQUENCE [LARGE SCALE GENOMIC DNA]</scope>
    <source>
        <strain evidence="1 2">Gela4</strain>
    </source>
</reference>
<dbReference type="AlphaFoldDB" id="A0A0A8K233"/>
<accession>A0A0A8K233</accession>
<keyword evidence="2" id="KW-1185">Reference proteome</keyword>
<evidence type="ECO:0000313" key="2">
    <source>
        <dbReference type="Proteomes" id="UP000031643"/>
    </source>
</evidence>
<protein>
    <submittedName>
        <fullName evidence="1">Uncharacterized protein</fullName>
    </submittedName>
</protein>
<name>A0A0A8K233_9HYPH</name>
<dbReference type="EMBL" id="AP014648">
    <property type="protein sequence ID" value="BAQ16960.1"/>
    <property type="molecule type" value="Genomic_DNA"/>
</dbReference>
<dbReference type="STRING" id="1384459.GL4_1504"/>
<proteinExistence type="predicted"/>
<organism evidence="1 2">
    <name type="scientific">Methyloceanibacter caenitepidi</name>
    <dbReference type="NCBI Taxonomy" id="1384459"/>
    <lineage>
        <taxon>Bacteria</taxon>
        <taxon>Pseudomonadati</taxon>
        <taxon>Pseudomonadota</taxon>
        <taxon>Alphaproteobacteria</taxon>
        <taxon>Hyphomicrobiales</taxon>
        <taxon>Hyphomicrobiaceae</taxon>
        <taxon>Methyloceanibacter</taxon>
    </lineage>
</organism>
<dbReference type="KEGG" id="mcg:GL4_1504"/>